<evidence type="ECO:0000256" key="2">
    <source>
        <dbReference type="ARBA" id="ARBA00022723"/>
    </source>
</evidence>
<gene>
    <name evidence="9" type="primary">pepF</name>
    <name evidence="9" type="ORF">C4B60_00260</name>
</gene>
<evidence type="ECO:0000256" key="6">
    <source>
        <dbReference type="RuleBase" id="RU368091"/>
    </source>
</evidence>
<dbReference type="EMBL" id="PREZ01000001">
    <property type="protein sequence ID" value="PPA71847.1"/>
    <property type="molecule type" value="Genomic_DNA"/>
</dbReference>
<keyword evidence="10" id="KW-1185">Reference proteome</keyword>
<sequence length="607" mass="68676">MSTAGTSSKRPARNEVAAELKWDLTDLFSTEEAWEADLNELIPASEKLAAYEGTLNQGKEQIISCLTEYEELIIKFIRVSTYSTLKYSVDGTDKDNQINASRVGAVSAKISSRLSFIQSELSLLSNQALTELLEDDGIKRFRSMLEELLAQKPYQLSPETEKALAALGQVLNSPYAIYQRSKTSDMTFEDILLESGEALPNSFALFEDRYEFSKDTETRRKAYESFSATLNKYENTFAAVYETEVTKQVTLSKLRGFDSVTDMLLHSQQVTKEMYHNQLDVIQDELAPHMRKLARLRKKVLGLDKMTFADLKAPLDPDFNPSTTFENAGKVILDSLQVMGPEYLDIMQKGLKDNWVDLADNIGKSTGAFCSSPYGVHPYILMTWTDTMRGAFVLTHELGHAGHFYLAGKNQSYLNTRPSRYFIEAPSTMNELLLGRYLLRTTEDKRMKRWVILQFLGTYYHNFVTHLLEGELQRRVYQAADEGKALNATLLRSYKQDILCSFWGDAVEIDDNAALTWMRQPHYYMELYPYTYSAGLTASTAVSKLIEEEGQPAVDRWLEVLKAGGTKSPLELLQHAGVDMSTADPIKKAVAFVGELVNELEKSYVEE</sequence>
<dbReference type="GO" id="GO:0006508">
    <property type="term" value="P:proteolysis"/>
    <property type="evidence" value="ECO:0007669"/>
    <property type="project" value="UniProtKB-KW"/>
</dbReference>
<dbReference type="AlphaFoldDB" id="A0A2S5GFN1"/>
<keyword evidence="2 6" id="KW-0479">Metal-binding</keyword>
<dbReference type="InterPro" id="IPR034009">
    <property type="entry name" value="M3B_PepF_4"/>
</dbReference>
<comment type="cofactor">
    <cofactor evidence="6">
        <name>Zn(2+)</name>
        <dbReference type="ChEBI" id="CHEBI:29105"/>
    </cofactor>
    <text evidence="6">Binds 1 zinc ion.</text>
</comment>
<keyword evidence="1 6" id="KW-0645">Protease</keyword>
<dbReference type="InterPro" id="IPR001567">
    <property type="entry name" value="Pept_M3A_M3B_dom"/>
</dbReference>
<dbReference type="RefSeq" id="WP_104055565.1">
    <property type="nucleotide sequence ID" value="NZ_PREZ01000001.1"/>
</dbReference>
<evidence type="ECO:0000259" key="8">
    <source>
        <dbReference type="Pfam" id="PF08439"/>
    </source>
</evidence>
<protein>
    <recommendedName>
        <fullName evidence="6">Oligopeptidase F</fullName>
        <ecNumber evidence="6">3.4.24.-</ecNumber>
    </recommendedName>
</protein>
<accession>A0A2S5GFN1</accession>
<evidence type="ECO:0000259" key="7">
    <source>
        <dbReference type="Pfam" id="PF01432"/>
    </source>
</evidence>
<dbReference type="Pfam" id="PF08439">
    <property type="entry name" value="Peptidase_M3_N"/>
    <property type="match status" value="1"/>
</dbReference>
<name>A0A2S5GFN1_9BACL</name>
<evidence type="ECO:0000256" key="4">
    <source>
        <dbReference type="ARBA" id="ARBA00022833"/>
    </source>
</evidence>
<evidence type="ECO:0000313" key="9">
    <source>
        <dbReference type="EMBL" id="PPA71847.1"/>
    </source>
</evidence>
<dbReference type="OrthoDB" id="9766487at2"/>
<organism evidence="9 10">
    <name type="scientific">Jeotgalibacillus proteolyticus</name>
    <dbReference type="NCBI Taxonomy" id="2082395"/>
    <lineage>
        <taxon>Bacteria</taxon>
        <taxon>Bacillati</taxon>
        <taxon>Bacillota</taxon>
        <taxon>Bacilli</taxon>
        <taxon>Bacillales</taxon>
        <taxon>Caryophanaceae</taxon>
        <taxon>Jeotgalibacillus</taxon>
    </lineage>
</organism>
<dbReference type="EC" id="3.4.24.-" evidence="6"/>
<feature type="domain" description="Oligopeptidase F N-terminal" evidence="8">
    <location>
        <begin position="120"/>
        <end position="188"/>
    </location>
</feature>
<keyword evidence="5 6" id="KW-0482">Metalloprotease</keyword>
<dbReference type="InterPro" id="IPR013647">
    <property type="entry name" value="OligopepF_N_dom"/>
</dbReference>
<feature type="domain" description="Peptidase M3A/M3B catalytic" evidence="7">
    <location>
        <begin position="213"/>
        <end position="590"/>
    </location>
</feature>
<reference evidence="9 10" key="1">
    <citation type="submission" date="2018-02" db="EMBL/GenBank/DDBJ databases">
        <title>Jeotgalibacillus proteolyticum sp. nov. a protease producing bacterium isolated from ocean sediments of Laizhou Bay.</title>
        <authorList>
            <person name="Li Y."/>
        </authorList>
    </citation>
    <scope>NUCLEOTIDE SEQUENCE [LARGE SCALE GENOMIC DNA]</scope>
    <source>
        <strain evidence="9 10">22-7</strain>
    </source>
</reference>
<proteinExistence type="inferred from homology"/>
<comment type="similarity">
    <text evidence="6">Belongs to the peptidase M3B family.</text>
</comment>
<evidence type="ECO:0000256" key="3">
    <source>
        <dbReference type="ARBA" id="ARBA00022801"/>
    </source>
</evidence>
<comment type="function">
    <text evidence="6">Has oligopeptidase activity and degrades a variety of small bioactive peptides.</text>
</comment>
<comment type="caution">
    <text evidence="9">The sequence shown here is derived from an EMBL/GenBank/DDBJ whole genome shotgun (WGS) entry which is preliminary data.</text>
</comment>
<dbReference type="SUPFAM" id="SSF55486">
    <property type="entry name" value="Metalloproteases ('zincins'), catalytic domain"/>
    <property type="match status" value="1"/>
</dbReference>
<dbReference type="Proteomes" id="UP000239047">
    <property type="component" value="Unassembled WGS sequence"/>
</dbReference>
<keyword evidence="3 6" id="KW-0378">Hydrolase</keyword>
<keyword evidence="4 6" id="KW-0862">Zinc</keyword>
<dbReference type="Pfam" id="PF01432">
    <property type="entry name" value="Peptidase_M3"/>
    <property type="match status" value="1"/>
</dbReference>
<dbReference type="NCBIfam" id="TIGR00181">
    <property type="entry name" value="pepF"/>
    <property type="match status" value="1"/>
</dbReference>
<dbReference type="InterPro" id="IPR004438">
    <property type="entry name" value="Peptidase_M3B"/>
</dbReference>
<dbReference type="GO" id="GO:0046872">
    <property type="term" value="F:metal ion binding"/>
    <property type="evidence" value="ECO:0007669"/>
    <property type="project" value="UniProtKB-UniRule"/>
</dbReference>
<dbReference type="Gene3D" id="1.20.140.70">
    <property type="entry name" value="Oligopeptidase f, N-terminal domain"/>
    <property type="match status" value="1"/>
</dbReference>
<dbReference type="GO" id="GO:0004222">
    <property type="term" value="F:metalloendopeptidase activity"/>
    <property type="evidence" value="ECO:0007669"/>
    <property type="project" value="UniProtKB-UniRule"/>
</dbReference>
<evidence type="ECO:0000256" key="1">
    <source>
        <dbReference type="ARBA" id="ARBA00022670"/>
    </source>
</evidence>
<evidence type="ECO:0000313" key="10">
    <source>
        <dbReference type="Proteomes" id="UP000239047"/>
    </source>
</evidence>
<dbReference type="CDD" id="cd09609">
    <property type="entry name" value="M3B_PepF"/>
    <property type="match status" value="1"/>
</dbReference>
<dbReference type="InterPro" id="IPR042088">
    <property type="entry name" value="OligoPept_F_C"/>
</dbReference>
<evidence type="ECO:0000256" key="5">
    <source>
        <dbReference type="ARBA" id="ARBA00023049"/>
    </source>
</evidence>
<dbReference type="Gene3D" id="1.10.1370.20">
    <property type="entry name" value="Oligoendopeptidase f, C-terminal domain"/>
    <property type="match status" value="1"/>
</dbReference>